<dbReference type="RefSeq" id="WP_268059485.1">
    <property type="nucleotide sequence ID" value="NZ_JAPQFJ010000001.1"/>
</dbReference>
<evidence type="ECO:0000313" key="2">
    <source>
        <dbReference type="Proteomes" id="UP001144612"/>
    </source>
</evidence>
<reference evidence="1" key="1">
    <citation type="submission" date="2022-12" db="EMBL/GenBank/DDBJ databases">
        <title>Clostridium sp. nov., isolated from industrial wastewater.</title>
        <authorList>
            <person name="Jiayan W."/>
        </authorList>
    </citation>
    <scope>NUCLEOTIDE SEQUENCE</scope>
    <source>
        <strain evidence="1">ZC22-4</strain>
    </source>
</reference>
<comment type="caution">
    <text evidence="1">The sequence shown here is derived from an EMBL/GenBank/DDBJ whole genome shotgun (WGS) entry which is preliminary data.</text>
</comment>
<sequence length="127" mass="15597">MYRSDLLDDYEMVPFELPSCIYMPREVDAVLEEQYFEDMTRGEEEVEEKIEERVEGVDNRQKDKYNDDEFYDDKYDSKIRPRDVDRICRMIERNNPEIIRTMMRYGVPYPVAIRLCRRIVRITLRYC</sequence>
<keyword evidence="2" id="KW-1185">Reference proteome</keyword>
<protein>
    <submittedName>
        <fullName evidence="1">Uncharacterized protein</fullName>
    </submittedName>
</protein>
<dbReference type="EMBL" id="JAPQFJ010000001">
    <property type="protein sequence ID" value="MCY6957127.1"/>
    <property type="molecule type" value="Genomic_DNA"/>
</dbReference>
<gene>
    <name evidence="1" type="ORF">OW729_00760</name>
</gene>
<name>A0ABT4D4C6_9CLOT</name>
<proteinExistence type="predicted"/>
<organism evidence="1 2">
    <name type="scientific">Clostridium brassicae</name>
    <dbReference type="NCBI Taxonomy" id="2999072"/>
    <lineage>
        <taxon>Bacteria</taxon>
        <taxon>Bacillati</taxon>
        <taxon>Bacillota</taxon>
        <taxon>Clostridia</taxon>
        <taxon>Eubacteriales</taxon>
        <taxon>Clostridiaceae</taxon>
        <taxon>Clostridium</taxon>
    </lineage>
</organism>
<accession>A0ABT4D4C6</accession>
<dbReference type="Proteomes" id="UP001144612">
    <property type="component" value="Unassembled WGS sequence"/>
</dbReference>
<evidence type="ECO:0000313" key="1">
    <source>
        <dbReference type="EMBL" id="MCY6957127.1"/>
    </source>
</evidence>